<dbReference type="AlphaFoldDB" id="A0A9W6NKB0"/>
<keyword evidence="3" id="KW-1185">Reference proteome</keyword>
<reference evidence="2" key="1">
    <citation type="journal article" date="2014" name="Int. J. Syst. Evol. Microbiol.">
        <title>Complete genome sequence of Corynebacterium casei LMG S-19264T (=DSM 44701T), isolated from a smear-ripened cheese.</title>
        <authorList>
            <consortium name="US DOE Joint Genome Institute (JGI-PGF)"/>
            <person name="Walter F."/>
            <person name="Albersmeier A."/>
            <person name="Kalinowski J."/>
            <person name="Ruckert C."/>
        </authorList>
    </citation>
    <scope>NUCLEOTIDE SEQUENCE</scope>
    <source>
        <strain evidence="2">VKM Ac-1321</strain>
    </source>
</reference>
<organism evidence="2 3">
    <name type="scientific">Dactylosporangium matsuzakiense</name>
    <dbReference type="NCBI Taxonomy" id="53360"/>
    <lineage>
        <taxon>Bacteria</taxon>
        <taxon>Bacillati</taxon>
        <taxon>Actinomycetota</taxon>
        <taxon>Actinomycetes</taxon>
        <taxon>Micromonosporales</taxon>
        <taxon>Micromonosporaceae</taxon>
        <taxon>Dactylosporangium</taxon>
    </lineage>
</organism>
<protein>
    <submittedName>
        <fullName evidence="2">Uncharacterized protein</fullName>
    </submittedName>
</protein>
<evidence type="ECO:0000313" key="3">
    <source>
        <dbReference type="Proteomes" id="UP001143480"/>
    </source>
</evidence>
<comment type="caution">
    <text evidence="2">The sequence shown here is derived from an EMBL/GenBank/DDBJ whole genome shotgun (WGS) entry which is preliminary data.</text>
</comment>
<feature type="region of interest" description="Disordered" evidence="1">
    <location>
        <begin position="1"/>
        <end position="42"/>
    </location>
</feature>
<evidence type="ECO:0000313" key="2">
    <source>
        <dbReference type="EMBL" id="GLK99877.1"/>
    </source>
</evidence>
<reference evidence="2" key="2">
    <citation type="submission" date="2023-01" db="EMBL/GenBank/DDBJ databases">
        <authorList>
            <person name="Sun Q."/>
            <person name="Evtushenko L."/>
        </authorList>
    </citation>
    <scope>NUCLEOTIDE SEQUENCE</scope>
    <source>
        <strain evidence="2">VKM Ac-1321</strain>
    </source>
</reference>
<accession>A0A9W6NKB0</accession>
<feature type="compositionally biased region" description="Low complexity" evidence="1">
    <location>
        <begin position="7"/>
        <end position="40"/>
    </location>
</feature>
<dbReference type="EMBL" id="BSFP01000005">
    <property type="protein sequence ID" value="GLK99877.1"/>
    <property type="molecule type" value="Genomic_DNA"/>
</dbReference>
<proteinExistence type="predicted"/>
<dbReference type="Proteomes" id="UP001143480">
    <property type="component" value="Unassembled WGS sequence"/>
</dbReference>
<sequence length="187" mass="18924">MLAGCDTAPGPAASATPSSAGSPVATHQSPQTSSAAPSPTLTGPDALILSGLHRFTIRPARAGQRPLAINKSGRLDVNDATTSGTPFTMTPTQGRYLIRVPEQPGTCLGLSRSAGAPNIIQATACDPGRDEQLFTVQRPTGGDPATYVISVNGTYLQATDANGLIAVELGNSSPITAFVLMDGGPVG</sequence>
<name>A0A9W6NKB0_9ACTN</name>
<gene>
    <name evidence="2" type="ORF">GCM10017581_016180</name>
</gene>
<evidence type="ECO:0000256" key="1">
    <source>
        <dbReference type="SAM" id="MobiDB-lite"/>
    </source>
</evidence>